<dbReference type="Pfam" id="PF00097">
    <property type="entry name" value="zf-C3HC4"/>
    <property type="match status" value="1"/>
</dbReference>
<dbReference type="GO" id="GO:0008270">
    <property type="term" value="F:zinc ion binding"/>
    <property type="evidence" value="ECO:0007669"/>
    <property type="project" value="UniProtKB-KW"/>
</dbReference>
<evidence type="ECO:0000256" key="4">
    <source>
        <dbReference type="PROSITE-ProRule" id="PRU00175"/>
    </source>
</evidence>
<dbReference type="AlphaFoldDB" id="A0AAW0DFD6"/>
<evidence type="ECO:0000256" key="1">
    <source>
        <dbReference type="ARBA" id="ARBA00022723"/>
    </source>
</evidence>
<evidence type="ECO:0000313" key="7">
    <source>
        <dbReference type="EMBL" id="KAK7049555.1"/>
    </source>
</evidence>
<feature type="domain" description="RING-type" evidence="6">
    <location>
        <begin position="64"/>
        <end position="129"/>
    </location>
</feature>
<dbReference type="Gene3D" id="3.30.40.10">
    <property type="entry name" value="Zinc/RING finger domain, C3HC4 (zinc finger)"/>
    <property type="match status" value="1"/>
</dbReference>
<gene>
    <name evidence="7" type="ORF">VNI00_005586</name>
</gene>
<dbReference type="Proteomes" id="UP001383192">
    <property type="component" value="Unassembled WGS sequence"/>
</dbReference>
<evidence type="ECO:0000259" key="6">
    <source>
        <dbReference type="PROSITE" id="PS50089"/>
    </source>
</evidence>
<keyword evidence="1" id="KW-0479">Metal-binding</keyword>
<evidence type="ECO:0000313" key="8">
    <source>
        <dbReference type="Proteomes" id="UP001383192"/>
    </source>
</evidence>
<keyword evidence="2 4" id="KW-0863">Zinc-finger</keyword>
<evidence type="ECO:0000256" key="3">
    <source>
        <dbReference type="ARBA" id="ARBA00022833"/>
    </source>
</evidence>
<dbReference type="InterPro" id="IPR013083">
    <property type="entry name" value="Znf_RING/FYVE/PHD"/>
</dbReference>
<dbReference type="EMBL" id="JAYKXP010000016">
    <property type="protein sequence ID" value="KAK7049555.1"/>
    <property type="molecule type" value="Genomic_DNA"/>
</dbReference>
<organism evidence="7 8">
    <name type="scientific">Paramarasmius palmivorus</name>
    <dbReference type="NCBI Taxonomy" id="297713"/>
    <lineage>
        <taxon>Eukaryota</taxon>
        <taxon>Fungi</taxon>
        <taxon>Dikarya</taxon>
        <taxon>Basidiomycota</taxon>
        <taxon>Agaricomycotina</taxon>
        <taxon>Agaricomycetes</taxon>
        <taxon>Agaricomycetidae</taxon>
        <taxon>Agaricales</taxon>
        <taxon>Marasmiineae</taxon>
        <taxon>Marasmiaceae</taxon>
        <taxon>Paramarasmius</taxon>
    </lineage>
</organism>
<dbReference type="InterPro" id="IPR018957">
    <property type="entry name" value="Znf_C3HC4_RING-type"/>
</dbReference>
<comment type="caution">
    <text evidence="7">The sequence shown here is derived from an EMBL/GenBank/DDBJ whole genome shotgun (WGS) entry which is preliminary data.</text>
</comment>
<keyword evidence="8" id="KW-1185">Reference proteome</keyword>
<feature type="region of interest" description="Disordered" evidence="5">
    <location>
        <begin position="162"/>
        <end position="209"/>
    </location>
</feature>
<name>A0AAW0DFD6_9AGAR</name>
<dbReference type="InterPro" id="IPR001841">
    <property type="entry name" value="Znf_RING"/>
</dbReference>
<sequence length="209" mass="23479">MTSLPSILDFPTNPDEIRELVTEFLASNQQPGALSYQRQREIISGLPRLQEKQIHDLGHQDSVCPVCFTSLLAIIAEEEMAIAMDSPAHPIEELGVTRLSQPWQCGHIFCRKDISRWILDGHDSCPTCRRRLVESRNEPEGPDEHPGDAYTPADFASILELLSNRTDRSTEDGSDTAHSQRDPFSFIFGMGPGRARSDDSRNEYSSMYS</sequence>
<dbReference type="SUPFAM" id="SSF57850">
    <property type="entry name" value="RING/U-box"/>
    <property type="match status" value="1"/>
</dbReference>
<accession>A0AAW0DFD6</accession>
<keyword evidence="3" id="KW-0862">Zinc</keyword>
<protein>
    <recommendedName>
        <fullName evidence="6">RING-type domain-containing protein</fullName>
    </recommendedName>
</protein>
<dbReference type="PROSITE" id="PS50089">
    <property type="entry name" value="ZF_RING_2"/>
    <property type="match status" value="1"/>
</dbReference>
<evidence type="ECO:0000256" key="2">
    <source>
        <dbReference type="ARBA" id="ARBA00022771"/>
    </source>
</evidence>
<proteinExistence type="predicted"/>
<evidence type="ECO:0000256" key="5">
    <source>
        <dbReference type="SAM" id="MobiDB-lite"/>
    </source>
</evidence>
<reference evidence="7 8" key="1">
    <citation type="submission" date="2024-01" db="EMBL/GenBank/DDBJ databases">
        <title>A draft genome for a cacao thread blight-causing isolate of Paramarasmius palmivorus.</title>
        <authorList>
            <person name="Baruah I.K."/>
            <person name="Bukari Y."/>
            <person name="Amoako-Attah I."/>
            <person name="Meinhardt L.W."/>
            <person name="Bailey B.A."/>
            <person name="Cohen S.P."/>
        </authorList>
    </citation>
    <scope>NUCLEOTIDE SEQUENCE [LARGE SCALE GENOMIC DNA]</scope>
    <source>
        <strain evidence="7 8">GH-12</strain>
    </source>
</reference>